<keyword evidence="3" id="KW-1185">Reference proteome</keyword>
<dbReference type="EMBL" id="JASPKY010000057">
    <property type="protein sequence ID" value="KAK9744544.1"/>
    <property type="molecule type" value="Genomic_DNA"/>
</dbReference>
<organism evidence="2 3">
    <name type="scientific">Popillia japonica</name>
    <name type="common">Japanese beetle</name>
    <dbReference type="NCBI Taxonomy" id="7064"/>
    <lineage>
        <taxon>Eukaryota</taxon>
        <taxon>Metazoa</taxon>
        <taxon>Ecdysozoa</taxon>
        <taxon>Arthropoda</taxon>
        <taxon>Hexapoda</taxon>
        <taxon>Insecta</taxon>
        <taxon>Pterygota</taxon>
        <taxon>Neoptera</taxon>
        <taxon>Endopterygota</taxon>
        <taxon>Coleoptera</taxon>
        <taxon>Polyphaga</taxon>
        <taxon>Scarabaeiformia</taxon>
        <taxon>Scarabaeidae</taxon>
        <taxon>Rutelinae</taxon>
        <taxon>Popillia</taxon>
    </lineage>
</organism>
<evidence type="ECO:0000313" key="2">
    <source>
        <dbReference type="EMBL" id="KAK9744544.1"/>
    </source>
</evidence>
<accession>A0AAW1MEI5</accession>
<dbReference type="PROSITE" id="PS51257">
    <property type="entry name" value="PROKAR_LIPOPROTEIN"/>
    <property type="match status" value="1"/>
</dbReference>
<reference evidence="2 3" key="1">
    <citation type="journal article" date="2024" name="BMC Genomics">
        <title>De novo assembly and annotation of Popillia japonica's genome with initial clues to its potential as an invasive pest.</title>
        <authorList>
            <person name="Cucini C."/>
            <person name="Boschi S."/>
            <person name="Funari R."/>
            <person name="Cardaioli E."/>
            <person name="Iannotti N."/>
            <person name="Marturano G."/>
            <person name="Paoli F."/>
            <person name="Bruttini M."/>
            <person name="Carapelli A."/>
            <person name="Frati F."/>
            <person name="Nardi F."/>
        </authorList>
    </citation>
    <scope>NUCLEOTIDE SEQUENCE [LARGE SCALE GENOMIC DNA]</scope>
    <source>
        <strain evidence="2">DMR45628</strain>
    </source>
</reference>
<proteinExistence type="predicted"/>
<gene>
    <name evidence="2" type="ORF">QE152_g7720</name>
</gene>
<feature type="signal peptide" evidence="1">
    <location>
        <begin position="1"/>
        <end position="23"/>
    </location>
</feature>
<dbReference type="AlphaFoldDB" id="A0AAW1MEI5"/>
<protein>
    <submittedName>
        <fullName evidence="2">Uncharacterized protein</fullName>
    </submittedName>
</protein>
<dbReference type="Proteomes" id="UP001458880">
    <property type="component" value="Unassembled WGS sequence"/>
</dbReference>
<sequence>MIPRHIPVLILLLACCCFTTLNARQVPVYTPDIRSDVIVTKYPTAKPDASTDEDEISTEPGWMRRTLIKFGKVASNVGNTLGRHSIKVTSAIEKICEIIKTIVPVISAICGVGQFQFCSATTGVSDDLNNALHPNPSDLNIQD</sequence>
<evidence type="ECO:0000256" key="1">
    <source>
        <dbReference type="SAM" id="SignalP"/>
    </source>
</evidence>
<evidence type="ECO:0000313" key="3">
    <source>
        <dbReference type="Proteomes" id="UP001458880"/>
    </source>
</evidence>
<keyword evidence="1" id="KW-0732">Signal</keyword>
<feature type="chain" id="PRO_5043654389" evidence="1">
    <location>
        <begin position="24"/>
        <end position="143"/>
    </location>
</feature>
<name>A0AAW1MEI5_POPJA</name>
<comment type="caution">
    <text evidence="2">The sequence shown here is derived from an EMBL/GenBank/DDBJ whole genome shotgun (WGS) entry which is preliminary data.</text>
</comment>